<keyword evidence="8" id="KW-0175">Coiled coil</keyword>
<evidence type="ECO:0000256" key="5">
    <source>
        <dbReference type="ARBA" id="ARBA00023128"/>
    </source>
</evidence>
<dbReference type="EMBL" id="BDGG01000001">
    <property type="protein sequence ID" value="GAU88038.1"/>
    <property type="molecule type" value="Genomic_DNA"/>
</dbReference>
<dbReference type="GO" id="GO:0042407">
    <property type="term" value="P:cristae formation"/>
    <property type="evidence" value="ECO:0007669"/>
    <property type="project" value="TreeGrafter"/>
</dbReference>
<keyword evidence="4" id="KW-1133">Transmembrane helix</keyword>
<evidence type="ECO:0000256" key="3">
    <source>
        <dbReference type="ARBA" id="ARBA00022792"/>
    </source>
</evidence>
<comment type="function">
    <text evidence="7">Component of the MICOS complex, a large protein complex of the mitochondrial inner membrane that plays crucial roles in the maintenance of crista junctions, inner membrane architecture, and formation of contact sites to the outer membrane.</text>
</comment>
<sequence length="613" mass="67205">MLRAANKLHLSTLAESQGIVAQQPSVGSKKLIHTSRSRLREYDYNAEQKSGSAGGKIIKFVGLGTVAVAAPLGYAMYDPEFRKTLQHQLPFTKPILDGLLKATSPSHTPARTSGPPQAITKPSPTIDTSKPISFTPSKPVVSDKKPLEVKPTSTPEARTPSPVPTIFGSTADKVTTDKTPLASEKKPVLPSELDGNKAGSDKKKSSGSSSGSGFGTGLGTALAPAPAPVNQTSSTTTSDLFSRGDDKELRQDVVAAKAKIAGLETKVQTLEKAAQEVLEKAKRMQLYDLAVFLDGRELTPDEEKLVEAAVASAKDHLDAAFDTYIEELEEEHEWDVQQQLKRQIAAHAGAVGDALKQQEQELEKLFQTRLERRLEEERQRFNLQVASALGRVKGIEDAIASRAKADKLSQKAQYLWHTSHALYDAVKHGEKGTQTTGEKLVPLSRFVTLAKVFSDSHPFVLSILRAVPEEALVRGVYSEDTLRARFENVRNAARRVALVDDHNASMFRYFLSYIQSVLVRDRHYALNDVSQVDLDGLDTFRILATAHRLVQEGDLETAVRFVGQLQGEPRRVAQDWLKETRLYLETQQISRLLLAHASSVGLANVPVEVSKNK</sequence>
<feature type="region of interest" description="Disordered" evidence="9">
    <location>
        <begin position="100"/>
        <end position="244"/>
    </location>
</feature>
<feature type="compositionally biased region" description="Polar residues" evidence="9">
    <location>
        <begin position="103"/>
        <end position="136"/>
    </location>
</feature>
<evidence type="ECO:0000256" key="4">
    <source>
        <dbReference type="ARBA" id="ARBA00022989"/>
    </source>
</evidence>
<feature type="coiled-coil region" evidence="8">
    <location>
        <begin position="246"/>
        <end position="280"/>
    </location>
</feature>
<dbReference type="GO" id="GO:0061617">
    <property type="term" value="C:MICOS complex"/>
    <property type="evidence" value="ECO:0007669"/>
    <property type="project" value="TreeGrafter"/>
</dbReference>
<dbReference type="PANTHER" id="PTHR15415:SF7">
    <property type="entry name" value="MICOS COMPLEX SUBUNIT MIC60"/>
    <property type="match status" value="1"/>
</dbReference>
<accession>A0A1D1UPF3</accession>
<dbReference type="STRING" id="947166.A0A1D1UPF3"/>
<name>A0A1D1UPF3_RAMVA</name>
<evidence type="ECO:0000313" key="10">
    <source>
        <dbReference type="EMBL" id="GAU88038.1"/>
    </source>
</evidence>
<gene>
    <name evidence="10" type="primary">RvY_00809-1</name>
    <name evidence="10" type="synonym">RvY_00809.1</name>
    <name evidence="10" type="ORF">RvY_00809</name>
</gene>
<organism evidence="10 11">
    <name type="scientific">Ramazzottius varieornatus</name>
    <name type="common">Water bear</name>
    <name type="synonym">Tardigrade</name>
    <dbReference type="NCBI Taxonomy" id="947166"/>
    <lineage>
        <taxon>Eukaryota</taxon>
        <taxon>Metazoa</taxon>
        <taxon>Ecdysozoa</taxon>
        <taxon>Tardigrada</taxon>
        <taxon>Eutardigrada</taxon>
        <taxon>Parachela</taxon>
        <taxon>Hypsibioidea</taxon>
        <taxon>Ramazzottiidae</taxon>
        <taxon>Ramazzottius</taxon>
    </lineage>
</organism>
<dbReference type="OrthoDB" id="10261039at2759"/>
<dbReference type="PANTHER" id="PTHR15415">
    <property type="entry name" value="MITOFILIN"/>
    <property type="match status" value="1"/>
</dbReference>
<dbReference type="InterPro" id="IPR019133">
    <property type="entry name" value="MIC60"/>
</dbReference>
<keyword evidence="6" id="KW-0472">Membrane</keyword>
<evidence type="ECO:0000256" key="2">
    <source>
        <dbReference type="ARBA" id="ARBA00022692"/>
    </source>
</evidence>
<evidence type="ECO:0000256" key="6">
    <source>
        <dbReference type="ARBA" id="ARBA00023136"/>
    </source>
</evidence>
<evidence type="ECO:0000256" key="1">
    <source>
        <dbReference type="ARBA" id="ARBA00010877"/>
    </source>
</evidence>
<dbReference type="Proteomes" id="UP000186922">
    <property type="component" value="Unassembled WGS sequence"/>
</dbReference>
<evidence type="ECO:0000313" key="11">
    <source>
        <dbReference type="Proteomes" id="UP000186922"/>
    </source>
</evidence>
<dbReference type="Pfam" id="PF09731">
    <property type="entry name" value="Mitofilin"/>
    <property type="match status" value="1"/>
</dbReference>
<comment type="similarity">
    <text evidence="1 7">Belongs to the MICOS complex subunit Mic60 family.</text>
</comment>
<keyword evidence="2 7" id="KW-0812">Transmembrane</keyword>
<comment type="subunit">
    <text evidence="7">Component of the mitochondrial contact site and cristae organizing system (MICOS) complex.</text>
</comment>
<keyword evidence="3 7" id="KW-0999">Mitochondrion inner membrane</keyword>
<evidence type="ECO:0000256" key="9">
    <source>
        <dbReference type="SAM" id="MobiDB-lite"/>
    </source>
</evidence>
<keyword evidence="5 7" id="KW-0496">Mitochondrion</keyword>
<protein>
    <recommendedName>
        <fullName evidence="7">MICOS complex subunit MIC60</fullName>
    </recommendedName>
    <alternativeName>
        <fullName evidence="7">Mitofilin</fullName>
    </alternativeName>
</protein>
<reference evidence="10 11" key="1">
    <citation type="journal article" date="2016" name="Nat. Commun.">
        <title>Extremotolerant tardigrade genome and improved radiotolerance of human cultured cells by tardigrade-unique protein.</title>
        <authorList>
            <person name="Hashimoto T."/>
            <person name="Horikawa D.D."/>
            <person name="Saito Y."/>
            <person name="Kuwahara H."/>
            <person name="Kozuka-Hata H."/>
            <person name="Shin-I T."/>
            <person name="Minakuchi Y."/>
            <person name="Ohishi K."/>
            <person name="Motoyama A."/>
            <person name="Aizu T."/>
            <person name="Enomoto A."/>
            <person name="Kondo K."/>
            <person name="Tanaka S."/>
            <person name="Hara Y."/>
            <person name="Koshikawa S."/>
            <person name="Sagara H."/>
            <person name="Miura T."/>
            <person name="Yokobori S."/>
            <person name="Miyagawa K."/>
            <person name="Suzuki Y."/>
            <person name="Kubo T."/>
            <person name="Oyama M."/>
            <person name="Kohara Y."/>
            <person name="Fujiyama A."/>
            <person name="Arakawa K."/>
            <person name="Katayama T."/>
            <person name="Toyoda A."/>
            <person name="Kunieda T."/>
        </authorList>
    </citation>
    <scope>NUCLEOTIDE SEQUENCE [LARGE SCALE GENOMIC DNA]</scope>
    <source>
        <strain evidence="10 11">YOKOZUNA-1</strain>
    </source>
</reference>
<proteinExistence type="inferred from homology"/>
<feature type="compositionally biased region" description="Polar residues" evidence="9">
    <location>
        <begin position="229"/>
        <end position="240"/>
    </location>
</feature>
<evidence type="ECO:0000256" key="8">
    <source>
        <dbReference type="SAM" id="Coils"/>
    </source>
</evidence>
<evidence type="ECO:0000256" key="7">
    <source>
        <dbReference type="RuleBase" id="RU363000"/>
    </source>
</evidence>
<keyword evidence="11" id="KW-1185">Reference proteome</keyword>
<dbReference type="AlphaFoldDB" id="A0A1D1UPF3"/>
<comment type="caution">
    <text evidence="10">The sequence shown here is derived from an EMBL/GenBank/DDBJ whole genome shotgun (WGS) entry which is preliminary data.</text>
</comment>
<comment type="subcellular location">
    <subcellularLocation>
        <location evidence="7">Mitochondrion inner membrane</location>
        <topology evidence="7">Single-pass membrane protein</topology>
    </subcellularLocation>
</comment>